<dbReference type="RefSeq" id="WP_074951060.1">
    <property type="nucleotide sequence ID" value="NZ_FPBV01000006.1"/>
</dbReference>
<protein>
    <submittedName>
        <fullName evidence="1">Uncharacterized protein</fullName>
    </submittedName>
</protein>
<dbReference type="InterPro" id="IPR046171">
    <property type="entry name" value="DUF6173"/>
</dbReference>
<dbReference type="EMBL" id="FPBV01000006">
    <property type="protein sequence ID" value="SFU70858.1"/>
    <property type="molecule type" value="Genomic_DNA"/>
</dbReference>
<evidence type="ECO:0000313" key="1">
    <source>
        <dbReference type="EMBL" id="SFU70858.1"/>
    </source>
</evidence>
<dbReference type="STRING" id="392015.SAMN05421543_106148"/>
<dbReference type="Pfam" id="PF19670">
    <property type="entry name" value="DUF6173"/>
    <property type="match status" value="1"/>
</dbReference>
<dbReference type="AlphaFoldDB" id="A0A1I7ID81"/>
<gene>
    <name evidence="1" type="ORF">SAMN05421543_106148</name>
</gene>
<name>A0A1I7ID81_9BACL</name>
<accession>A0A1I7ID81</accession>
<evidence type="ECO:0000313" key="2">
    <source>
        <dbReference type="Proteomes" id="UP000183508"/>
    </source>
</evidence>
<dbReference type="OrthoDB" id="7041918at2"/>
<keyword evidence="2" id="KW-1185">Reference proteome</keyword>
<reference evidence="2" key="1">
    <citation type="submission" date="2016-10" db="EMBL/GenBank/DDBJ databases">
        <authorList>
            <person name="Varghese N."/>
        </authorList>
    </citation>
    <scope>NUCLEOTIDE SEQUENCE [LARGE SCALE GENOMIC DNA]</scope>
    <source>
        <strain evidence="2">DSM 17980</strain>
    </source>
</reference>
<proteinExistence type="predicted"/>
<dbReference type="Proteomes" id="UP000183508">
    <property type="component" value="Unassembled WGS sequence"/>
</dbReference>
<organism evidence="1 2">
    <name type="scientific">Alicyclobacillus macrosporangiidus</name>
    <dbReference type="NCBI Taxonomy" id="392015"/>
    <lineage>
        <taxon>Bacteria</taxon>
        <taxon>Bacillati</taxon>
        <taxon>Bacillota</taxon>
        <taxon>Bacilli</taxon>
        <taxon>Bacillales</taxon>
        <taxon>Alicyclobacillaceae</taxon>
        <taxon>Alicyclobacillus</taxon>
    </lineage>
</organism>
<sequence length="141" mass="15748">MSDFSFKMPELPEIKVPSFKAPVIPPNPQVTSIKENLAEQFVVRLVAMINEYNMSLDANKQVALSLVQFGQTLTLSVENIGYWNPSLIVFYGTSADGLPMRLIQHVSQINCLLTAVPRENINEPKRRIGFAIESQSAPTEK</sequence>